<feature type="domain" description="Beta-lactamase-related" evidence="1">
    <location>
        <begin position="34"/>
        <end position="368"/>
    </location>
</feature>
<dbReference type="Pfam" id="PF00144">
    <property type="entry name" value="Beta-lactamase"/>
    <property type="match status" value="1"/>
</dbReference>
<evidence type="ECO:0000313" key="3">
    <source>
        <dbReference type="Proteomes" id="UP000595897"/>
    </source>
</evidence>
<gene>
    <name evidence="2" type="ORF">bsdtb5_27930</name>
</gene>
<organism evidence="2 3">
    <name type="scientific">Anaeromicropila herbilytica</name>
    <dbReference type="NCBI Taxonomy" id="2785025"/>
    <lineage>
        <taxon>Bacteria</taxon>
        <taxon>Bacillati</taxon>
        <taxon>Bacillota</taxon>
        <taxon>Clostridia</taxon>
        <taxon>Lachnospirales</taxon>
        <taxon>Lachnospiraceae</taxon>
        <taxon>Anaeromicropila</taxon>
    </lineage>
</organism>
<dbReference type="Proteomes" id="UP000595897">
    <property type="component" value="Chromosome"/>
</dbReference>
<proteinExistence type="predicted"/>
<dbReference type="InterPro" id="IPR050789">
    <property type="entry name" value="Diverse_Enzym_Activities"/>
</dbReference>
<dbReference type="EMBL" id="AP024169">
    <property type="protein sequence ID" value="BCN31498.1"/>
    <property type="molecule type" value="Genomic_DNA"/>
</dbReference>
<sequence>MKNQIIKADTPYTLDEVRYQKERLDVLNNHFLKMIEKKELVSGSYCISRDNKIFADVAMGKLSFKEEDERAFEPNSIFQIASVTKLFTAVAILKLFEDGKLRLDQSVGDFIEEMNTPPYNKIHVAHLLTHTSGLVEDQGAHEDKYYVPWWSLIDEDEPIKWIEAVLKKGMPNEIGREWAYSSVGYLLLGEVIARVSGESSSDYIQKYIIDPCEMTDTCFGRRYELIDRYNSPTERVRKDIERLRSEKICEQNKWDIIPKTGGGIFSTSRDLVKFGTMLLNDGMYNGKRIIGRKALETMRKVHTHPEVKSYCWGDTGVPHPYGLGPEIMQEGCLSQLVTPGTIYHEGFGTCCLMVDYEEKVVAAWASQFYEGDWYAHALRNVANIIWSGIE</sequence>
<name>A0A7R7EMH7_9FIRM</name>
<dbReference type="KEGG" id="ahb:bsdtb5_27930"/>
<dbReference type="Gene3D" id="3.40.710.10">
    <property type="entry name" value="DD-peptidase/beta-lactamase superfamily"/>
    <property type="match status" value="1"/>
</dbReference>
<protein>
    <recommendedName>
        <fullName evidence="1">Beta-lactamase-related domain-containing protein</fullName>
    </recommendedName>
</protein>
<dbReference type="RefSeq" id="WP_271712612.1">
    <property type="nucleotide sequence ID" value="NZ_AP024169.1"/>
</dbReference>
<dbReference type="PANTHER" id="PTHR43283:SF7">
    <property type="entry name" value="BETA-LACTAMASE-RELATED DOMAIN-CONTAINING PROTEIN"/>
    <property type="match status" value="1"/>
</dbReference>
<dbReference type="PANTHER" id="PTHR43283">
    <property type="entry name" value="BETA-LACTAMASE-RELATED"/>
    <property type="match status" value="1"/>
</dbReference>
<evidence type="ECO:0000259" key="1">
    <source>
        <dbReference type="Pfam" id="PF00144"/>
    </source>
</evidence>
<dbReference type="InterPro" id="IPR012338">
    <property type="entry name" value="Beta-lactam/transpept-like"/>
</dbReference>
<reference evidence="2 3" key="1">
    <citation type="submission" date="2020-11" db="EMBL/GenBank/DDBJ databases">
        <title>Draft genome sequencing of a Lachnospiraceae strain isolated from anoxic soil subjected to BSD treatment.</title>
        <authorList>
            <person name="Uek A."/>
            <person name="Tonouchi A."/>
        </authorList>
    </citation>
    <scope>NUCLEOTIDE SEQUENCE [LARGE SCALE GENOMIC DNA]</scope>
    <source>
        <strain evidence="2 3">TB5</strain>
    </source>
</reference>
<accession>A0A7R7EMH7</accession>
<dbReference type="SUPFAM" id="SSF56601">
    <property type="entry name" value="beta-lactamase/transpeptidase-like"/>
    <property type="match status" value="1"/>
</dbReference>
<dbReference type="InterPro" id="IPR001466">
    <property type="entry name" value="Beta-lactam-related"/>
</dbReference>
<dbReference type="AlphaFoldDB" id="A0A7R7EMH7"/>
<evidence type="ECO:0000313" key="2">
    <source>
        <dbReference type="EMBL" id="BCN31498.1"/>
    </source>
</evidence>
<keyword evidence="3" id="KW-1185">Reference proteome</keyword>